<keyword evidence="6" id="KW-0009">Actin-binding</keyword>
<comment type="similarity">
    <text evidence="2 9">Belongs to the WD repeat coronin family.</text>
</comment>
<dbReference type="SMART" id="SM00320">
    <property type="entry name" value="WD40"/>
    <property type="match status" value="5"/>
</dbReference>
<dbReference type="SUPFAM" id="SSF101908">
    <property type="entry name" value="Putative isomerase YbhE"/>
    <property type="match status" value="1"/>
</dbReference>
<evidence type="ECO:0000256" key="11">
    <source>
        <dbReference type="SAM" id="SignalP"/>
    </source>
</evidence>
<dbReference type="Gene3D" id="2.130.10.10">
    <property type="entry name" value="YVTN repeat-like/Quinoprotein amine dehydrogenase"/>
    <property type="match status" value="2"/>
</dbReference>
<dbReference type="InterPro" id="IPR015943">
    <property type="entry name" value="WD40/YVTN_repeat-like_dom_sf"/>
</dbReference>
<sequence length="853" mass="92505">MGRDLAITILILYFQAWISDIRAGTTPSCGNHIKSSCHLIAFNSDRPVLVSSRQACVSHCSPVDLVTDLDFSPFDDFLLATGSADRTVKLWRLPAPGQALPSVPGLVLGPEPVQVEVLQFHPTADGVLVSAAGTAVKVWDVAKQQALTGRSCAGHPSPGIAIWMALCHFMPRWLSAIFCLLQSTEAHKNSKDGRLAWTGTQEHLVSTGFNQMREREVKLWDTRHFSSALTSLSLDTSPRSVLPLLDSDSGLLILAGKGESQLYCYDVAPQQPALSPVTQCILENVLRGAALVPRRALAVMGCEVLRVLQLSDTAIVPVSYHVPRKAVEFHEDLFPDTAGCVPASDPHAWWAGSNQQVGAMAWLATPKLHLPPAWPRSPEGFSSPLSSLTSPSTPSSLGPSLSSTSGRVSSCGSCSCHLPGPSSKFRHAQGTVLHRDSHITNLKGLNLTTPGESDGFCANRLRVAVPLLSSGGQVAVLELQKPGRLPDTALPTLQNGAAVMDLAWDPFDPHRLAVGGEDARIRLWRVPPEGLQEMLTTPEAVLTGHTEKIYSLRFHPLAADVLASSSYDLTIRIWDLQAGAEQLRLQGHRDQIFSLAWSPDGQHLATVCKDGYLRVYEPRGGPEPVQEGPGPEGARGARVVWVCDGHCLLVSGFDSRSERQLLLYPTEALAGGPLAVLGLDVAPSTLLPSYDPDTSLVLLTGKGDTRVFLYELLPEAPFFLECNSFTSPDPHKGFILLPKTECDVREVEFARCLRLRQTSLEPVAFRLPRVRKEFFQDDVFPDTAVSWEPVLSASAWLGGANGQPRLISLQPPGMTPGRMRNWGVVSRKQGSGRNGRPTPRDSFEGVDWWSVGK</sequence>
<dbReference type="Pfam" id="PF00400">
    <property type="entry name" value="WD40"/>
    <property type="match status" value="4"/>
</dbReference>
<dbReference type="InterPro" id="IPR020472">
    <property type="entry name" value="WD40_PAC1"/>
</dbReference>
<evidence type="ECO:0000256" key="5">
    <source>
        <dbReference type="ARBA" id="ARBA00022737"/>
    </source>
</evidence>
<feature type="domain" description="DUF1899" evidence="12">
    <location>
        <begin position="13"/>
        <end position="57"/>
    </location>
</feature>
<evidence type="ECO:0000256" key="7">
    <source>
        <dbReference type="ARBA" id="ARBA00024838"/>
    </source>
</evidence>
<accession>A0A452QME2</accession>
<dbReference type="Ensembl" id="ENSUAMT00000007348.1">
    <property type="protein sequence ID" value="ENSUAMP00000006499.1"/>
    <property type="gene ID" value="ENSUAMG00000004966.1"/>
</dbReference>
<dbReference type="SUPFAM" id="SSF50978">
    <property type="entry name" value="WD40 repeat-like"/>
    <property type="match status" value="1"/>
</dbReference>
<dbReference type="PROSITE" id="PS50082">
    <property type="entry name" value="WD_REPEATS_2"/>
    <property type="match status" value="3"/>
</dbReference>
<dbReference type="GeneTree" id="ENSGT00940000156606"/>
<evidence type="ECO:0000256" key="8">
    <source>
        <dbReference type="PROSITE-ProRule" id="PRU00221"/>
    </source>
</evidence>
<evidence type="ECO:0000256" key="6">
    <source>
        <dbReference type="ARBA" id="ARBA00023203"/>
    </source>
</evidence>
<dbReference type="FunFam" id="2.130.10.10:FF:001013">
    <property type="entry name" value="Coronin"/>
    <property type="match status" value="1"/>
</dbReference>
<dbReference type="SMART" id="SM01167">
    <property type="entry name" value="DUF1900"/>
    <property type="match status" value="2"/>
</dbReference>
<dbReference type="PROSITE" id="PS00678">
    <property type="entry name" value="WD_REPEATS_1"/>
    <property type="match status" value="1"/>
</dbReference>
<evidence type="ECO:0000256" key="2">
    <source>
        <dbReference type="ARBA" id="ARBA00009482"/>
    </source>
</evidence>
<keyword evidence="14" id="KW-1185">Reference proteome</keyword>
<dbReference type="PROSITE" id="PS50294">
    <property type="entry name" value="WD_REPEATS_REGION"/>
    <property type="match status" value="2"/>
</dbReference>
<evidence type="ECO:0000256" key="1">
    <source>
        <dbReference type="ARBA" id="ARBA00004496"/>
    </source>
</evidence>
<comment type="function">
    <text evidence="7">F-actin regulator involved in anterograde Golgi to endosome transport: upon ubiquitination via 'Lys-33'-linked ubiquitin chains by the BCR(KLHL20) E3 ubiquitin ligase complex, interacts with EPS15 and localizes to the trans-Golgi network, where it promotes actin polymerization, thereby facilitating post-Golgi trafficking. May play a role in the maintenance of the Golgi apparatus morphology.</text>
</comment>
<feature type="repeat" description="WD" evidence="8">
    <location>
        <begin position="542"/>
        <end position="584"/>
    </location>
</feature>
<feature type="repeat" description="WD" evidence="8">
    <location>
        <begin position="585"/>
        <end position="617"/>
    </location>
</feature>
<gene>
    <name evidence="13" type="primary">CORO7</name>
</gene>
<dbReference type="GO" id="GO:0005737">
    <property type="term" value="C:cytoplasm"/>
    <property type="evidence" value="ECO:0007669"/>
    <property type="project" value="UniProtKB-SubCell"/>
</dbReference>
<reference evidence="13" key="3">
    <citation type="submission" date="2025-09" db="UniProtKB">
        <authorList>
            <consortium name="Ensembl"/>
        </authorList>
    </citation>
    <scope>IDENTIFICATION</scope>
</reference>
<feature type="repeat" description="WD" evidence="8">
    <location>
        <begin position="66"/>
        <end position="93"/>
    </location>
</feature>
<reference evidence="13" key="2">
    <citation type="submission" date="2025-08" db="UniProtKB">
        <authorList>
            <consortium name="Ensembl"/>
        </authorList>
    </citation>
    <scope>IDENTIFICATION</scope>
</reference>
<dbReference type="Proteomes" id="UP000291022">
    <property type="component" value="Unassembled WGS sequence"/>
</dbReference>
<evidence type="ECO:0000256" key="9">
    <source>
        <dbReference type="RuleBase" id="RU280818"/>
    </source>
</evidence>
<dbReference type="AlphaFoldDB" id="A0A452QME2"/>
<evidence type="ECO:0000256" key="4">
    <source>
        <dbReference type="ARBA" id="ARBA00022574"/>
    </source>
</evidence>
<dbReference type="GO" id="GO:0003779">
    <property type="term" value="F:actin binding"/>
    <property type="evidence" value="ECO:0007669"/>
    <property type="project" value="UniProtKB-KW"/>
</dbReference>
<dbReference type="PANTHER" id="PTHR10856:SF20">
    <property type="entry name" value="CORONIN-7"/>
    <property type="match status" value="1"/>
</dbReference>
<dbReference type="GO" id="GO:0030036">
    <property type="term" value="P:actin cytoskeleton organization"/>
    <property type="evidence" value="ECO:0007669"/>
    <property type="project" value="UniProtKB-ARBA"/>
</dbReference>
<dbReference type="Pfam" id="PF16300">
    <property type="entry name" value="WD40_4"/>
    <property type="match status" value="2"/>
</dbReference>
<dbReference type="InterPro" id="IPR015048">
    <property type="entry name" value="DUF1899"/>
</dbReference>
<feature type="compositionally biased region" description="Low complexity" evidence="10">
    <location>
        <begin position="382"/>
        <end position="402"/>
    </location>
</feature>
<keyword evidence="4 8" id="KW-0853">WD repeat</keyword>
<proteinExistence type="inferred from homology"/>
<name>A0A452QME2_URSAM</name>
<dbReference type="Pfam" id="PF08953">
    <property type="entry name" value="DUF1899"/>
    <property type="match status" value="1"/>
</dbReference>
<evidence type="ECO:0000259" key="12">
    <source>
        <dbReference type="SMART" id="SM01166"/>
    </source>
</evidence>
<reference evidence="14" key="1">
    <citation type="submission" date="2016-06" db="EMBL/GenBank/DDBJ databases">
        <title>De novo assembly and RNA-Seq shows season-dependent expression and editing in black bear kidneys.</title>
        <authorList>
            <person name="Korstanje R."/>
            <person name="Srivastava A."/>
            <person name="Sarsani V.K."/>
            <person name="Sheehan S.M."/>
            <person name="Seger R.L."/>
            <person name="Barter M.E."/>
            <person name="Lindqvist C."/>
            <person name="Brody L.C."/>
            <person name="Mullikin J.C."/>
        </authorList>
    </citation>
    <scope>NUCLEOTIDE SEQUENCE [LARGE SCALE GENOMIC DNA]</scope>
</reference>
<keyword evidence="5 9" id="KW-0677">Repeat</keyword>
<evidence type="ECO:0000256" key="10">
    <source>
        <dbReference type="SAM" id="MobiDB-lite"/>
    </source>
</evidence>
<evidence type="ECO:0000313" key="14">
    <source>
        <dbReference type="Proteomes" id="UP000291022"/>
    </source>
</evidence>
<dbReference type="InterPro" id="IPR036322">
    <property type="entry name" value="WD40_repeat_dom_sf"/>
</dbReference>
<keyword evidence="3" id="KW-0963">Cytoplasm</keyword>
<dbReference type="InterPro" id="IPR015505">
    <property type="entry name" value="Coronin"/>
</dbReference>
<dbReference type="InterPro" id="IPR019775">
    <property type="entry name" value="WD40_repeat_CS"/>
</dbReference>
<dbReference type="SMART" id="SM01166">
    <property type="entry name" value="DUF1899"/>
    <property type="match status" value="2"/>
</dbReference>
<dbReference type="FunFam" id="2.130.10.10:FF:000076">
    <property type="entry name" value="Coronin"/>
    <property type="match status" value="1"/>
</dbReference>
<feature type="region of interest" description="Disordered" evidence="10">
    <location>
        <begin position="380"/>
        <end position="402"/>
    </location>
</feature>
<protein>
    <recommendedName>
        <fullName evidence="9">Coronin</fullName>
    </recommendedName>
</protein>
<comment type="subcellular location">
    <subcellularLocation>
        <location evidence="1">Cytoplasm</location>
    </subcellularLocation>
</comment>
<keyword evidence="11" id="KW-0732">Signal</keyword>
<organism evidence="13 14">
    <name type="scientific">Ursus americanus</name>
    <name type="common">American black bear</name>
    <name type="synonym">Euarctos americanus</name>
    <dbReference type="NCBI Taxonomy" id="9643"/>
    <lineage>
        <taxon>Eukaryota</taxon>
        <taxon>Metazoa</taxon>
        <taxon>Chordata</taxon>
        <taxon>Craniata</taxon>
        <taxon>Vertebrata</taxon>
        <taxon>Euteleostomi</taxon>
        <taxon>Mammalia</taxon>
        <taxon>Eutheria</taxon>
        <taxon>Laurasiatheria</taxon>
        <taxon>Carnivora</taxon>
        <taxon>Caniformia</taxon>
        <taxon>Ursidae</taxon>
        <taxon>Ursus</taxon>
    </lineage>
</organism>
<feature type="domain" description="DUF1899" evidence="12">
    <location>
        <begin position="419"/>
        <end position="483"/>
    </location>
</feature>
<dbReference type="InterPro" id="IPR001680">
    <property type="entry name" value="WD40_rpt"/>
</dbReference>
<evidence type="ECO:0000256" key="3">
    <source>
        <dbReference type="ARBA" id="ARBA00022490"/>
    </source>
</evidence>
<dbReference type="PANTHER" id="PTHR10856">
    <property type="entry name" value="CORONIN"/>
    <property type="match status" value="1"/>
</dbReference>
<dbReference type="PRINTS" id="PR00320">
    <property type="entry name" value="GPROTEINBRPT"/>
</dbReference>
<evidence type="ECO:0000313" key="13">
    <source>
        <dbReference type="Ensembl" id="ENSUAMP00000006499.1"/>
    </source>
</evidence>
<feature type="signal peptide" evidence="11">
    <location>
        <begin position="1"/>
        <end position="23"/>
    </location>
</feature>
<feature type="chain" id="PRO_5019547006" description="Coronin" evidence="11">
    <location>
        <begin position="24"/>
        <end position="853"/>
    </location>
</feature>